<feature type="compositionally biased region" description="Basic and acidic residues" evidence="1">
    <location>
        <begin position="116"/>
        <end position="128"/>
    </location>
</feature>
<organism evidence="2 3">
    <name type="scientific">Streptomyces boetiae</name>
    <dbReference type="NCBI Taxonomy" id="3075541"/>
    <lineage>
        <taxon>Bacteria</taxon>
        <taxon>Bacillati</taxon>
        <taxon>Actinomycetota</taxon>
        <taxon>Actinomycetes</taxon>
        <taxon>Kitasatosporales</taxon>
        <taxon>Streptomycetaceae</taxon>
        <taxon>Streptomyces</taxon>
    </lineage>
</organism>
<comment type="caution">
    <text evidence="2">The sequence shown here is derived from an EMBL/GenBank/DDBJ whole genome shotgun (WGS) entry which is preliminary data.</text>
</comment>
<evidence type="ECO:0000256" key="1">
    <source>
        <dbReference type="SAM" id="MobiDB-lite"/>
    </source>
</evidence>
<keyword evidence="3" id="KW-1185">Reference proteome</keyword>
<dbReference type="EMBL" id="JAVREN010000051">
    <property type="protein sequence ID" value="MDT0309962.1"/>
    <property type="molecule type" value="Genomic_DNA"/>
</dbReference>
<dbReference type="Proteomes" id="UP001183388">
    <property type="component" value="Unassembled WGS sequence"/>
</dbReference>
<gene>
    <name evidence="2" type="ORF">RM780_23840</name>
</gene>
<evidence type="ECO:0000313" key="3">
    <source>
        <dbReference type="Proteomes" id="UP001183388"/>
    </source>
</evidence>
<evidence type="ECO:0000313" key="2">
    <source>
        <dbReference type="EMBL" id="MDT0309962.1"/>
    </source>
</evidence>
<name>A0ABU2LED6_9ACTN</name>
<proteinExistence type="predicted"/>
<reference evidence="3" key="1">
    <citation type="submission" date="2023-07" db="EMBL/GenBank/DDBJ databases">
        <title>30 novel species of actinomycetes from the DSMZ collection.</title>
        <authorList>
            <person name="Nouioui I."/>
        </authorList>
    </citation>
    <scope>NUCLEOTIDE SEQUENCE [LARGE SCALE GENOMIC DNA]</scope>
    <source>
        <strain evidence="3">DSM 44917</strain>
    </source>
</reference>
<accession>A0ABU2LED6</accession>
<sequence length="457" mass="47669">MSRTHTAGVQGNGVLRAARIAKGWRSGEAAAREVSAAGRAALDDPGFEVSPRTWRRWESARPGWPRGDYAMALHAAFGRWPEDLGFEPPAGWQGPAGDRLPGGDARAASFDPPEEHDDHRDDEQEDDPMKRRLVLSGALAAGIFVPAGPALAAARRDIEAALGGQAPADLPFWESTAERQGRGYQGRAPAGVLAGLLADLAELSPQLSGARAGRERLAAVAGRLSGLTAIVLHDMGHERESTRWFRTAGRAAGESGDAGLHAWVLAREAMVPLNFGAPAVAASLADRARALSGGAPCAAHALACAVAARAHAACGDRGRALAAVAAADRALGRLVGGERADTWFGYPEQKHHVHLSQAFTLLGETTRAFAEQERALALTGRPSVMTRALLALDRAACLARAGERAEAASVAGDAFAGLPPAYRDGLTRTRALTVYRSVHGAPGADCLREALGGVARG</sequence>
<evidence type="ECO:0008006" key="4">
    <source>
        <dbReference type="Google" id="ProtNLM"/>
    </source>
</evidence>
<dbReference type="RefSeq" id="WP_311632934.1">
    <property type="nucleotide sequence ID" value="NZ_JAVREN010000051.1"/>
</dbReference>
<feature type="region of interest" description="Disordered" evidence="1">
    <location>
        <begin position="85"/>
        <end position="128"/>
    </location>
</feature>
<protein>
    <recommendedName>
        <fullName evidence="4">Transcriptional regulator</fullName>
    </recommendedName>
</protein>